<dbReference type="Pfam" id="PF00037">
    <property type="entry name" value="Fer4"/>
    <property type="match status" value="2"/>
</dbReference>
<evidence type="ECO:0000313" key="5">
    <source>
        <dbReference type="EMBL" id="MFC1850948.1"/>
    </source>
</evidence>
<comment type="caution">
    <text evidence="5">The sequence shown here is derived from an EMBL/GenBank/DDBJ whole genome shotgun (WGS) entry which is preliminary data.</text>
</comment>
<dbReference type="SUPFAM" id="SSF54862">
    <property type="entry name" value="4Fe-4S ferredoxins"/>
    <property type="match status" value="1"/>
</dbReference>
<evidence type="ECO:0000313" key="6">
    <source>
        <dbReference type="Proteomes" id="UP001594351"/>
    </source>
</evidence>
<dbReference type="InterPro" id="IPR017896">
    <property type="entry name" value="4Fe4S_Fe-S-bd"/>
</dbReference>
<proteinExistence type="predicted"/>
<evidence type="ECO:0000259" key="4">
    <source>
        <dbReference type="PROSITE" id="PS51379"/>
    </source>
</evidence>
<sequence>MKQITVISGKGGTGKTSLVAAFGQLAKNVVLADCDVDAANLHLIIKPISYRQEPELVRSGFEMVLDAEYCTLCGECEPVCRFDAVHILPLPEKQGQLLPVFDPLACEGCGCCADICPTEAIGIRDKEIGYLFRSNTRFGPMVHARLNIAESNSGKLVTLVRNNAKEYAEKENRQWLLIDGSPGIGCPVIASLTGVDFALIVTEATESGRHDFLRILELCAHFKIKSFTIVNKFDLNEDVTEKIKSDAKKRGVEILGTIPFNPLFVEAMVQEQTILEYAPRDKSAQILRDLWEKLKTRIT</sequence>
<dbReference type="InterPro" id="IPR017900">
    <property type="entry name" value="4Fe4S_Fe_S_CS"/>
</dbReference>
<accession>A0ABV6YY03</accession>
<feature type="domain" description="4Fe-4S ferredoxin-type" evidence="4">
    <location>
        <begin position="61"/>
        <end position="90"/>
    </location>
</feature>
<dbReference type="Gene3D" id="3.40.50.300">
    <property type="entry name" value="P-loop containing nucleotide triphosphate hydrolases"/>
    <property type="match status" value="1"/>
</dbReference>
<keyword evidence="6" id="KW-1185">Reference proteome</keyword>
<dbReference type="SUPFAM" id="SSF52540">
    <property type="entry name" value="P-loop containing nucleoside triphosphate hydrolases"/>
    <property type="match status" value="1"/>
</dbReference>
<dbReference type="Proteomes" id="UP001594351">
    <property type="component" value="Unassembled WGS sequence"/>
</dbReference>
<keyword evidence="1" id="KW-0479">Metal-binding</keyword>
<reference evidence="5 6" key="1">
    <citation type="submission" date="2024-09" db="EMBL/GenBank/DDBJ databases">
        <title>Laminarin stimulates single cell rates of sulfate reduction while oxygen inhibits transcriptomic activity in coastal marine sediment.</title>
        <authorList>
            <person name="Lindsay M."/>
            <person name="Orcutt B."/>
            <person name="Emerson D."/>
            <person name="Stepanauskas R."/>
            <person name="D'Angelo T."/>
        </authorList>
    </citation>
    <scope>NUCLEOTIDE SEQUENCE [LARGE SCALE GENOMIC DNA]</scope>
    <source>
        <strain evidence="5">SAG AM-311-K15</strain>
    </source>
</reference>
<dbReference type="PROSITE" id="PS00198">
    <property type="entry name" value="4FE4S_FER_1"/>
    <property type="match status" value="1"/>
</dbReference>
<dbReference type="PANTHER" id="PTHR43534:SF1">
    <property type="entry name" value="4FE-4S CLUSTER CONTAINING PARA FAMILY ATPASE PROTEIN"/>
    <property type="match status" value="1"/>
</dbReference>
<dbReference type="PANTHER" id="PTHR43534">
    <property type="entry name" value="MIND SUPERFAMILY P-LOOP ATPASE CONTAINING AN INSERTED FERREDOXIN DOMAIN"/>
    <property type="match status" value="1"/>
</dbReference>
<keyword evidence="3" id="KW-0411">Iron-sulfur</keyword>
<dbReference type="InterPro" id="IPR002586">
    <property type="entry name" value="CobQ/CobB/MinD/ParA_Nub-bd_dom"/>
</dbReference>
<protein>
    <submittedName>
        <fullName evidence="5">4Fe-4S binding protein</fullName>
    </submittedName>
</protein>
<dbReference type="Pfam" id="PF01656">
    <property type="entry name" value="CbiA"/>
    <property type="match status" value="1"/>
</dbReference>
<dbReference type="CDD" id="cd03110">
    <property type="entry name" value="SIMIBI_bact_arch"/>
    <property type="match status" value="1"/>
</dbReference>
<evidence type="ECO:0000256" key="2">
    <source>
        <dbReference type="ARBA" id="ARBA00023004"/>
    </source>
</evidence>
<dbReference type="Gene3D" id="3.30.70.20">
    <property type="match status" value="1"/>
</dbReference>
<dbReference type="PROSITE" id="PS51379">
    <property type="entry name" value="4FE4S_FER_2"/>
    <property type="match status" value="2"/>
</dbReference>
<organism evidence="5 6">
    <name type="scientific">candidate division CSSED10-310 bacterium</name>
    <dbReference type="NCBI Taxonomy" id="2855610"/>
    <lineage>
        <taxon>Bacteria</taxon>
        <taxon>Bacteria division CSSED10-310</taxon>
    </lineage>
</organism>
<dbReference type="EMBL" id="JBHPBY010000137">
    <property type="protein sequence ID" value="MFC1850948.1"/>
    <property type="molecule type" value="Genomic_DNA"/>
</dbReference>
<keyword evidence="2" id="KW-0408">Iron</keyword>
<gene>
    <name evidence="5" type="ORF">ACFL27_12200</name>
</gene>
<dbReference type="InterPro" id="IPR027417">
    <property type="entry name" value="P-loop_NTPase"/>
</dbReference>
<name>A0ABV6YY03_UNCC1</name>
<evidence type="ECO:0000256" key="1">
    <source>
        <dbReference type="ARBA" id="ARBA00022723"/>
    </source>
</evidence>
<feature type="domain" description="4Fe-4S ferredoxin-type" evidence="4">
    <location>
        <begin position="97"/>
        <end position="126"/>
    </location>
</feature>
<evidence type="ECO:0000256" key="3">
    <source>
        <dbReference type="ARBA" id="ARBA00023014"/>
    </source>
</evidence>